<evidence type="ECO:0000313" key="2">
    <source>
        <dbReference type="EMBL" id="KAJ1127453.1"/>
    </source>
</evidence>
<dbReference type="AlphaFoldDB" id="A0AAV7PNX0"/>
<proteinExistence type="predicted"/>
<comment type="caution">
    <text evidence="2">The sequence shown here is derived from an EMBL/GenBank/DDBJ whole genome shotgun (WGS) entry which is preliminary data.</text>
</comment>
<keyword evidence="3" id="KW-1185">Reference proteome</keyword>
<dbReference type="Gene3D" id="2.40.70.10">
    <property type="entry name" value="Acid Proteases"/>
    <property type="match status" value="1"/>
</dbReference>
<evidence type="ECO:0000256" key="1">
    <source>
        <dbReference type="SAM" id="MobiDB-lite"/>
    </source>
</evidence>
<feature type="compositionally biased region" description="Low complexity" evidence="1">
    <location>
        <begin position="217"/>
        <end position="229"/>
    </location>
</feature>
<gene>
    <name evidence="2" type="ORF">NDU88_005855</name>
</gene>
<feature type="region of interest" description="Disordered" evidence="1">
    <location>
        <begin position="204"/>
        <end position="229"/>
    </location>
</feature>
<accession>A0AAV7PNX0</accession>
<evidence type="ECO:0000313" key="3">
    <source>
        <dbReference type="Proteomes" id="UP001066276"/>
    </source>
</evidence>
<reference evidence="2" key="1">
    <citation type="journal article" date="2022" name="bioRxiv">
        <title>Sequencing and chromosome-scale assembly of the giantPleurodeles waltlgenome.</title>
        <authorList>
            <person name="Brown T."/>
            <person name="Elewa A."/>
            <person name="Iarovenko S."/>
            <person name="Subramanian E."/>
            <person name="Araus A.J."/>
            <person name="Petzold A."/>
            <person name="Susuki M."/>
            <person name="Suzuki K.-i.T."/>
            <person name="Hayashi T."/>
            <person name="Toyoda A."/>
            <person name="Oliveira C."/>
            <person name="Osipova E."/>
            <person name="Leigh N.D."/>
            <person name="Simon A."/>
            <person name="Yun M.H."/>
        </authorList>
    </citation>
    <scope>NUCLEOTIDE SEQUENCE</scope>
    <source>
        <strain evidence="2">20211129_DDA</strain>
        <tissue evidence="2">Liver</tissue>
    </source>
</reference>
<dbReference type="EMBL" id="JANPWB010000011">
    <property type="protein sequence ID" value="KAJ1127453.1"/>
    <property type="molecule type" value="Genomic_DNA"/>
</dbReference>
<dbReference type="Proteomes" id="UP001066276">
    <property type="component" value="Chromosome 7"/>
</dbReference>
<evidence type="ECO:0008006" key="4">
    <source>
        <dbReference type="Google" id="ProtNLM"/>
    </source>
</evidence>
<dbReference type="CDD" id="cd00303">
    <property type="entry name" value="retropepsin_like"/>
    <property type="match status" value="1"/>
</dbReference>
<organism evidence="2 3">
    <name type="scientific">Pleurodeles waltl</name>
    <name type="common">Iberian ribbed newt</name>
    <dbReference type="NCBI Taxonomy" id="8319"/>
    <lineage>
        <taxon>Eukaryota</taxon>
        <taxon>Metazoa</taxon>
        <taxon>Chordata</taxon>
        <taxon>Craniata</taxon>
        <taxon>Vertebrata</taxon>
        <taxon>Euteleostomi</taxon>
        <taxon>Amphibia</taxon>
        <taxon>Batrachia</taxon>
        <taxon>Caudata</taxon>
        <taxon>Salamandroidea</taxon>
        <taxon>Salamandridae</taxon>
        <taxon>Pleurodelinae</taxon>
        <taxon>Pleurodeles</taxon>
    </lineage>
</organism>
<name>A0AAV7PNX0_PLEWA</name>
<protein>
    <recommendedName>
        <fullName evidence="4">Peptidase A2 domain-containing protein</fullName>
    </recommendedName>
</protein>
<sequence length="229" mass="25172">MDDDAETVHVIRAVDKGSDKGRQLPTCQEVVAEHLMPALIDTGASINLMDTEACHNLTNPLPLTPTKVRVYAFGNAQPLQMAGVFTTDLAHEGTRIKAKVYVSQERSEFLLSCQTAQDLGLLHFVFSIHASGLGDLTRKFEVLFSSIGCLKGSPLKLYIDKSVSSVTLRYRQVAFHLRPKVERELLLLEQAGIIERVSRPTPLGIPDCHSEEAQAARGRPIRPSSGRSI</sequence>
<dbReference type="InterPro" id="IPR021109">
    <property type="entry name" value="Peptidase_aspartic_dom_sf"/>
</dbReference>